<evidence type="ECO:0000313" key="2">
    <source>
        <dbReference type="EMBL" id="WYV99746.1"/>
    </source>
</evidence>
<feature type="compositionally biased region" description="Polar residues" evidence="1">
    <location>
        <begin position="49"/>
        <end position="58"/>
    </location>
</feature>
<accession>A0AAX4N0D0</accession>
<sequence length="89" mass="10289">MTPENFCYWLQGYFEIVKHIDHREGLSKEALQVIEDHLKEVFDKRTPNRDNGVQQGPVTDQLARPPEFRMPTIDWNGIRQPGGIGPIIC</sequence>
<protein>
    <submittedName>
        <fullName evidence="2">Uncharacterized protein</fullName>
    </submittedName>
</protein>
<evidence type="ECO:0000256" key="1">
    <source>
        <dbReference type="SAM" id="MobiDB-lite"/>
    </source>
</evidence>
<keyword evidence="3" id="KW-1185">Reference proteome</keyword>
<dbReference type="Proteomes" id="UP001449595">
    <property type="component" value="Segment"/>
</dbReference>
<reference evidence="2 3" key="1">
    <citation type="submission" date="2024-03" db="EMBL/GenBank/DDBJ databases">
        <title>Isolation and characterization of a phage collection against Pseudomonas putida.</title>
        <authorList>
            <person name="Brauer A."/>
            <person name="Rosendahl S."/>
            <person name="Kangsep A."/>
            <person name="Rikberg R."/>
            <person name="Lewanczyk A.C."/>
            <person name="Horak R."/>
            <person name="Tamman H."/>
        </authorList>
    </citation>
    <scope>NUCLEOTIDE SEQUENCE [LARGE SCALE GENOMIC DNA]</scope>
</reference>
<feature type="compositionally biased region" description="Gly residues" evidence="1">
    <location>
        <begin position="80"/>
        <end position="89"/>
    </location>
</feature>
<organism evidence="2 3">
    <name type="scientific">Pseudomonas phage vB_PpuM-Roomu-2</name>
    <dbReference type="NCBI Taxonomy" id="3132621"/>
    <lineage>
        <taxon>Viruses</taxon>
        <taxon>Duplodnaviria</taxon>
        <taxon>Heunggongvirae</taxon>
        <taxon>Uroviricota</taxon>
        <taxon>Caudoviricetes</taxon>
        <taxon>Vandenendeviridae</taxon>
        <taxon>Gorskivirinae</taxon>
        <taxon>Tartuvirus</taxon>
        <taxon>Tartuvirus roomu2</taxon>
    </lineage>
</organism>
<evidence type="ECO:0000313" key="3">
    <source>
        <dbReference type="Proteomes" id="UP001449595"/>
    </source>
</evidence>
<dbReference type="EMBL" id="PP496417">
    <property type="protein sequence ID" value="WYV99746.1"/>
    <property type="molecule type" value="Genomic_DNA"/>
</dbReference>
<feature type="region of interest" description="Disordered" evidence="1">
    <location>
        <begin position="44"/>
        <end position="89"/>
    </location>
</feature>
<proteinExistence type="predicted"/>
<name>A0AAX4N0D0_9CAUD</name>
<gene>
    <name evidence="2" type="ORF">Roomu2_00066</name>
</gene>